<dbReference type="OrthoDB" id="9801056at2"/>
<name>A0A158CUJ2_9BURK</name>
<reference evidence="4" key="1">
    <citation type="submission" date="2016-01" db="EMBL/GenBank/DDBJ databases">
        <authorList>
            <person name="Peeters C."/>
        </authorList>
    </citation>
    <scope>NUCLEOTIDE SEQUENCE [LARGE SCALE GENOMIC DNA]</scope>
    <source>
        <strain evidence="4">LMG 29318</strain>
    </source>
</reference>
<dbReference type="CDD" id="cd05238">
    <property type="entry name" value="Gne_like_SDR_e"/>
    <property type="match status" value="1"/>
</dbReference>
<evidence type="ECO:0000256" key="2">
    <source>
        <dbReference type="ARBA" id="ARBA00023277"/>
    </source>
</evidence>
<dbReference type="PANTHER" id="PTHR43103">
    <property type="entry name" value="NUCLEOSIDE-DIPHOSPHATE-SUGAR EPIMERASE"/>
    <property type="match status" value="1"/>
</dbReference>
<proteinExistence type="predicted"/>
<evidence type="ECO:0000313" key="4">
    <source>
        <dbReference type="EMBL" id="SAK86053.1"/>
    </source>
</evidence>
<dbReference type="Gene3D" id="3.40.50.720">
    <property type="entry name" value="NAD(P)-binding Rossmann-like Domain"/>
    <property type="match status" value="1"/>
</dbReference>
<dbReference type="InterPro" id="IPR001509">
    <property type="entry name" value="Epimerase_deHydtase"/>
</dbReference>
<evidence type="ECO:0000256" key="1">
    <source>
        <dbReference type="ARBA" id="ARBA00022857"/>
    </source>
</evidence>
<dbReference type="SUPFAM" id="SSF51735">
    <property type="entry name" value="NAD(P)-binding Rossmann-fold domains"/>
    <property type="match status" value="1"/>
</dbReference>
<keyword evidence="2" id="KW-0119">Carbohydrate metabolism</keyword>
<evidence type="ECO:0000313" key="5">
    <source>
        <dbReference type="Proteomes" id="UP000054870"/>
    </source>
</evidence>
<evidence type="ECO:0000259" key="3">
    <source>
        <dbReference type="Pfam" id="PF01370"/>
    </source>
</evidence>
<dbReference type="InterPro" id="IPR036291">
    <property type="entry name" value="NAD(P)-bd_dom_sf"/>
</dbReference>
<feature type="domain" description="NAD-dependent epimerase/dehydratase" evidence="3">
    <location>
        <begin position="3"/>
        <end position="198"/>
    </location>
</feature>
<organism evidence="4 5">
    <name type="scientific">Caballeronia catudaia</name>
    <dbReference type="NCBI Taxonomy" id="1777136"/>
    <lineage>
        <taxon>Bacteria</taxon>
        <taxon>Pseudomonadati</taxon>
        <taxon>Pseudomonadota</taxon>
        <taxon>Betaproteobacteria</taxon>
        <taxon>Burkholderiales</taxon>
        <taxon>Burkholderiaceae</taxon>
        <taxon>Caballeronia</taxon>
    </lineage>
</organism>
<dbReference type="Gene3D" id="3.90.25.10">
    <property type="entry name" value="UDP-galactose 4-epimerase, domain 1"/>
    <property type="match status" value="1"/>
</dbReference>
<dbReference type="AlphaFoldDB" id="A0A158CUJ2"/>
<dbReference type="InterPro" id="IPR050005">
    <property type="entry name" value="DenD"/>
</dbReference>
<dbReference type="GO" id="GO:0016491">
    <property type="term" value="F:oxidoreductase activity"/>
    <property type="evidence" value="ECO:0007669"/>
    <property type="project" value="InterPro"/>
</dbReference>
<comment type="caution">
    <text evidence="4">The sequence shown here is derived from an EMBL/GenBank/DDBJ whole genome shotgun (WGS) entry which is preliminary data.</text>
</comment>
<dbReference type="Proteomes" id="UP000054870">
    <property type="component" value="Unassembled WGS sequence"/>
</dbReference>
<protein>
    <submittedName>
        <fullName evidence="4">NAD-dependent epimerase/dehydratase</fullName>
    </submittedName>
</protein>
<keyword evidence="5" id="KW-1185">Reference proteome</keyword>
<dbReference type="PANTHER" id="PTHR43103:SF3">
    <property type="entry name" value="ADP-L-GLYCERO-D-MANNO-HEPTOSE-6-EPIMERASE"/>
    <property type="match status" value="1"/>
</dbReference>
<keyword evidence="1" id="KW-0521">NADP</keyword>
<accession>A0A158CUJ2</accession>
<dbReference type="NCBIfam" id="NF043036">
    <property type="entry name" value="ErythonDh"/>
    <property type="match status" value="1"/>
</dbReference>
<dbReference type="EMBL" id="FCOF02000041">
    <property type="protein sequence ID" value="SAK86053.1"/>
    <property type="molecule type" value="Genomic_DNA"/>
</dbReference>
<gene>
    <name evidence="4" type="ORF">AWB75_05771</name>
</gene>
<sequence>MKILITGGAGFIGQRLAKRLLDRNELNGKPVTEIVLLDVALPNDDRLLSDERVRAETGDISDPAVLRRHIDTQTEAIFHLAAIVSGQAEADFDLGMKINLDASRALLEVCRAAGHKPRVVFTSSVAVYGGTLPDVVQDDTALNPQSSYGTQKAIAELLLSDYARRGFVDGRVLRLPTISVRPGLPNAAASSFASGIIREPLAGVRSTCPVDGETRVWLLSPKSAVEALIAGCEIDREKLGNRPIVNLPGLSVSVNEMVAALREVAGDEAAGRIDWQRDERIEKIVGSWPGAWNTARAEQLGLSGDENFADVIRAYIEEKRADERA</sequence>
<dbReference type="Pfam" id="PF01370">
    <property type="entry name" value="Epimerase"/>
    <property type="match status" value="1"/>
</dbReference>
<dbReference type="RefSeq" id="WP_061127460.1">
    <property type="nucleotide sequence ID" value="NZ_FCOF02000041.1"/>
</dbReference>